<dbReference type="Proteomes" id="UP000002009">
    <property type="component" value="Chromosome 10"/>
</dbReference>
<reference evidence="2 3" key="1">
    <citation type="journal article" date="2009" name="Science">
        <title>Green evolution and dynamic adaptations revealed by genomes of the marine picoeukaryotes Micromonas.</title>
        <authorList>
            <person name="Worden A.Z."/>
            <person name="Lee J.H."/>
            <person name="Mock T."/>
            <person name="Rouze P."/>
            <person name="Simmons M.P."/>
            <person name="Aerts A.L."/>
            <person name="Allen A.E."/>
            <person name="Cuvelier M.L."/>
            <person name="Derelle E."/>
            <person name="Everett M.V."/>
            <person name="Foulon E."/>
            <person name="Grimwood J."/>
            <person name="Gundlach H."/>
            <person name="Henrissat B."/>
            <person name="Napoli C."/>
            <person name="McDonald S.M."/>
            <person name="Parker M.S."/>
            <person name="Rombauts S."/>
            <person name="Salamov A."/>
            <person name="Von Dassow P."/>
            <person name="Badger J.H."/>
            <person name="Coutinho P.M."/>
            <person name="Demir E."/>
            <person name="Dubchak I."/>
            <person name="Gentemann C."/>
            <person name="Eikrem W."/>
            <person name="Gready J.E."/>
            <person name="John U."/>
            <person name="Lanier W."/>
            <person name="Lindquist E.A."/>
            <person name="Lucas S."/>
            <person name="Mayer K.F."/>
            <person name="Moreau H."/>
            <person name="Not F."/>
            <person name="Otillar R."/>
            <person name="Panaud O."/>
            <person name="Pangilinan J."/>
            <person name="Paulsen I."/>
            <person name="Piegu B."/>
            <person name="Poliakov A."/>
            <person name="Robbens S."/>
            <person name="Schmutz J."/>
            <person name="Toulza E."/>
            <person name="Wyss T."/>
            <person name="Zelensky A."/>
            <person name="Zhou K."/>
            <person name="Armbrust E.V."/>
            <person name="Bhattacharya D."/>
            <person name="Goodenough U.W."/>
            <person name="Van de Peer Y."/>
            <person name="Grigoriev I.V."/>
        </authorList>
    </citation>
    <scope>NUCLEOTIDE SEQUENCE [LARGE SCALE GENOMIC DNA]</scope>
    <source>
        <strain evidence="3">RCC299 / NOUM17</strain>
    </source>
</reference>
<feature type="region of interest" description="Disordered" evidence="1">
    <location>
        <begin position="95"/>
        <end position="143"/>
    </location>
</feature>
<dbReference type="OMA" id="HWAMERE"/>
<dbReference type="GeneID" id="8246981"/>
<evidence type="ECO:0000256" key="1">
    <source>
        <dbReference type="SAM" id="MobiDB-lite"/>
    </source>
</evidence>
<protein>
    <submittedName>
        <fullName evidence="2">Uncharacterized protein</fullName>
    </submittedName>
</protein>
<evidence type="ECO:0000313" key="3">
    <source>
        <dbReference type="Proteomes" id="UP000002009"/>
    </source>
</evidence>
<name>C1FIA3_MICCC</name>
<sequence length="177" mass="20368">MDEPARIFGHFCRWARIPFVKPCRHWAMEREGAPVDPIGGSANATRSEIALPDGAVIELERTEFTARQDTVEAKVQDGARYQGLLSREDYDKRKQRLGESLRAETDPEAYRREKLREAIEREDKARREADDARRRREEARKEKLRAELADVKDGGVAKKGKKKKKTSAILSFEEVDE</sequence>
<keyword evidence="3" id="KW-1185">Reference proteome</keyword>
<evidence type="ECO:0000313" key="2">
    <source>
        <dbReference type="EMBL" id="ACO69685.1"/>
    </source>
</evidence>
<dbReference type="InParanoid" id="C1FIA3"/>
<gene>
    <name evidence="2" type="ORF">MICPUN_61806</name>
</gene>
<accession>C1FIA3</accession>
<dbReference type="KEGG" id="mis:MICPUN_61806"/>
<proteinExistence type="predicted"/>
<dbReference type="AlphaFoldDB" id="C1FIA3"/>
<organism evidence="2 3">
    <name type="scientific">Micromonas commoda (strain RCC299 / NOUM17 / CCMP2709)</name>
    <name type="common">Picoplanktonic green alga</name>
    <dbReference type="NCBI Taxonomy" id="296587"/>
    <lineage>
        <taxon>Eukaryota</taxon>
        <taxon>Viridiplantae</taxon>
        <taxon>Chlorophyta</taxon>
        <taxon>Mamiellophyceae</taxon>
        <taxon>Mamiellales</taxon>
        <taxon>Mamiellaceae</taxon>
        <taxon>Micromonas</taxon>
    </lineage>
</organism>
<dbReference type="RefSeq" id="XP_002508427.1">
    <property type="nucleotide sequence ID" value="XM_002508381.1"/>
</dbReference>
<dbReference type="EMBL" id="CP001576">
    <property type="protein sequence ID" value="ACO69685.1"/>
    <property type="molecule type" value="Genomic_DNA"/>
</dbReference>
<dbReference type="OrthoDB" id="10614750at2759"/>